<keyword evidence="1" id="KW-0472">Membrane</keyword>
<accession>A0A1J5HRT9</accession>
<dbReference type="SUPFAM" id="SSF49478">
    <property type="entry name" value="Cna protein B-type domain"/>
    <property type="match status" value="1"/>
</dbReference>
<evidence type="ECO:0000313" key="2">
    <source>
        <dbReference type="EMBL" id="OIP82734.1"/>
    </source>
</evidence>
<sequence>MEQHPIPRQITTFEFKLIGFMTLRQFLYLVVFCPLGFIAYKIFPIPIINFLLAIFIALFGVALAFIPINDRPLDVWIKNFIRRLNSPTQYVFHKLNQPISFLQNFIYVSDPHRVLGHIEAREKLSAYLVKTKITMQNNQKRQMIQNLRRQPQQTKANNAQSAVNSQPSAIGNNQLAVGSQQSAVDNDILFAPVNQPVVTNNTGEKVPHIIGVVKNSKQLPLPGILIYIKDTSNNIVRLLKTNPHGVFATFSALAPGDYSFEIKDTNSLYFFDTIKIKVDNTPIKSIEIYSKEMI</sequence>
<dbReference type="Pfam" id="PF12666">
    <property type="entry name" value="PrgI"/>
    <property type="match status" value="1"/>
</dbReference>
<name>A0A1J5HRT9_9BACT</name>
<dbReference type="Proteomes" id="UP000183758">
    <property type="component" value="Unassembled WGS sequence"/>
</dbReference>
<evidence type="ECO:0008006" key="4">
    <source>
        <dbReference type="Google" id="ProtNLM"/>
    </source>
</evidence>
<dbReference type="InterPro" id="IPR024414">
    <property type="entry name" value="Uncharacterised_PrgI"/>
</dbReference>
<dbReference type="AlphaFoldDB" id="A0A1J5HRT9"/>
<feature type="transmembrane region" description="Helical" evidence="1">
    <location>
        <begin position="49"/>
        <end position="68"/>
    </location>
</feature>
<evidence type="ECO:0000313" key="3">
    <source>
        <dbReference type="Proteomes" id="UP000183758"/>
    </source>
</evidence>
<evidence type="ECO:0000256" key="1">
    <source>
        <dbReference type="SAM" id="Phobius"/>
    </source>
</evidence>
<proteinExistence type="predicted"/>
<dbReference type="EMBL" id="MNZM01000105">
    <property type="protein sequence ID" value="OIP82734.1"/>
    <property type="molecule type" value="Genomic_DNA"/>
</dbReference>
<keyword evidence="1" id="KW-1133">Transmembrane helix</keyword>
<comment type="caution">
    <text evidence="2">The sequence shown here is derived from an EMBL/GenBank/DDBJ whole genome shotgun (WGS) entry which is preliminary data.</text>
</comment>
<feature type="transmembrane region" description="Helical" evidence="1">
    <location>
        <begin position="26"/>
        <end position="43"/>
    </location>
</feature>
<reference evidence="2 3" key="1">
    <citation type="journal article" date="2016" name="Environ. Microbiol.">
        <title>Genomic resolution of a cold subsurface aquifer community provides metabolic insights for novel microbes adapted to high CO concentrations.</title>
        <authorList>
            <person name="Probst A.J."/>
            <person name="Castelle C.J."/>
            <person name="Singh A."/>
            <person name="Brown C.T."/>
            <person name="Anantharaman K."/>
            <person name="Sharon I."/>
            <person name="Hug L.A."/>
            <person name="Burstein D."/>
            <person name="Emerson J.B."/>
            <person name="Thomas B.C."/>
            <person name="Banfield J.F."/>
        </authorList>
    </citation>
    <scope>NUCLEOTIDE SEQUENCE [LARGE SCALE GENOMIC DNA]</scope>
    <source>
        <strain evidence="2">CG2_30_33_16</strain>
    </source>
</reference>
<keyword evidence="1" id="KW-0812">Transmembrane</keyword>
<organism evidence="2 3">
    <name type="scientific">Candidatus Roizmanbacteria bacterium CG2_30_33_16</name>
    <dbReference type="NCBI Taxonomy" id="1805340"/>
    <lineage>
        <taxon>Bacteria</taxon>
        <taxon>Candidatus Roizmaniibacteriota</taxon>
    </lineage>
</organism>
<gene>
    <name evidence="2" type="ORF">AUK04_04210</name>
</gene>
<protein>
    <recommendedName>
        <fullName evidence="4">PrgI family protein</fullName>
    </recommendedName>
</protein>